<keyword evidence="1" id="KW-0732">Signal</keyword>
<evidence type="ECO:0008006" key="3">
    <source>
        <dbReference type="Google" id="ProtNLM"/>
    </source>
</evidence>
<evidence type="ECO:0000256" key="1">
    <source>
        <dbReference type="SAM" id="SignalP"/>
    </source>
</evidence>
<sequence length="208" mass="22984">MKDIPRWVKGSVPLALLGGLAIAATLVPTPTPPEKEPQPEEIVLTLPPPPANLPLPTQDRLISEDGQIAITLPSGWVKDDELNDRAQLEASNRAEQMYLIVLTQPKAEFRGMQRETYAEITRGYLTRRLEKSEVSGPTPVSQVGGNPAVQYQVRGSLNNIDVLYLHTVVETPTRFAQILAWTPPADFEKNQPTLQQVIQSFQEQQAGS</sequence>
<dbReference type="KEGG" id="tog:HNI00_20790"/>
<organism evidence="2">
    <name type="scientific">Thermoleptolyngbya oregonensis NK1-22</name>
    <dbReference type="NCBI Taxonomy" id="2547457"/>
    <lineage>
        <taxon>Bacteria</taxon>
        <taxon>Bacillati</taxon>
        <taxon>Cyanobacteriota</taxon>
        <taxon>Cyanophyceae</taxon>
        <taxon>Oculatellales</taxon>
        <taxon>Oculatellaceae</taxon>
        <taxon>Thermoleptolyngbya</taxon>
    </lineage>
</organism>
<proteinExistence type="predicted"/>
<dbReference type="Gene3D" id="3.40.1000.10">
    <property type="entry name" value="Mog1/PsbP, alpha/beta/alpha sandwich"/>
    <property type="match status" value="1"/>
</dbReference>
<name>A0AA97BE93_9CYAN</name>
<protein>
    <recommendedName>
        <fullName evidence="3">PsbP</fullName>
    </recommendedName>
</protein>
<feature type="chain" id="PRO_5041682714" description="PsbP" evidence="1">
    <location>
        <begin position="24"/>
        <end position="208"/>
    </location>
</feature>
<evidence type="ECO:0000313" key="2">
    <source>
        <dbReference type="EMBL" id="WOB45296.1"/>
    </source>
</evidence>
<dbReference type="RefSeq" id="WP_316789128.1">
    <property type="nucleotide sequence ID" value="NZ_CP053540.1"/>
</dbReference>
<dbReference type="EMBL" id="CP053540">
    <property type="protein sequence ID" value="WOB45296.1"/>
    <property type="molecule type" value="Genomic_DNA"/>
</dbReference>
<gene>
    <name evidence="2" type="ORF">HNI00_20790</name>
</gene>
<accession>A0AA97BE93</accession>
<reference evidence="2" key="1">
    <citation type="submission" date="2020-05" db="EMBL/GenBank/DDBJ databases">
        <authorList>
            <person name="Zhu T."/>
            <person name="Keshari N."/>
            <person name="Lu X."/>
        </authorList>
    </citation>
    <scope>NUCLEOTIDE SEQUENCE</scope>
    <source>
        <strain evidence="2">NK1-22</strain>
    </source>
</reference>
<dbReference type="AlphaFoldDB" id="A0AA97BE93"/>
<feature type="signal peptide" evidence="1">
    <location>
        <begin position="1"/>
        <end position="23"/>
    </location>
</feature>